<organism evidence="1 2">
    <name type="scientific">Actinomadura fulvescens</name>
    <dbReference type="NCBI Taxonomy" id="46160"/>
    <lineage>
        <taxon>Bacteria</taxon>
        <taxon>Bacillati</taxon>
        <taxon>Actinomycetota</taxon>
        <taxon>Actinomycetes</taxon>
        <taxon>Streptosporangiales</taxon>
        <taxon>Thermomonosporaceae</taxon>
        <taxon>Actinomadura</taxon>
    </lineage>
</organism>
<proteinExistence type="predicted"/>
<name>A0ABN3Q6Y9_9ACTN</name>
<evidence type="ECO:0000313" key="2">
    <source>
        <dbReference type="Proteomes" id="UP001501509"/>
    </source>
</evidence>
<keyword evidence="2" id="KW-1185">Reference proteome</keyword>
<comment type="caution">
    <text evidence="1">The sequence shown here is derived from an EMBL/GenBank/DDBJ whole genome shotgun (WGS) entry which is preliminary data.</text>
</comment>
<dbReference type="RefSeq" id="WP_344546096.1">
    <property type="nucleotide sequence ID" value="NZ_BAAATD010000009.1"/>
</dbReference>
<evidence type="ECO:0000313" key="1">
    <source>
        <dbReference type="EMBL" id="GAA2618736.1"/>
    </source>
</evidence>
<dbReference type="EMBL" id="BAAATD010000009">
    <property type="protein sequence ID" value="GAA2618736.1"/>
    <property type="molecule type" value="Genomic_DNA"/>
</dbReference>
<protein>
    <recommendedName>
        <fullName evidence="3">Tail assembly chaperone</fullName>
    </recommendedName>
</protein>
<accession>A0ABN3Q6Y9</accession>
<sequence>MSTARKPNSTKPTAKPAAEVEIADDEVFDLDVVEAESTFAPFPFRLGGRVFALPHMRKLDRKMLLAADGGDVEAMNAAFRVGLGDDFAAFDKLPLSLNGLNELFRRWLAHSGLAEGE</sequence>
<gene>
    <name evidence="1" type="ORF">GCM10010411_62820</name>
</gene>
<dbReference type="Proteomes" id="UP001501509">
    <property type="component" value="Unassembled WGS sequence"/>
</dbReference>
<reference evidence="1 2" key="1">
    <citation type="journal article" date="2019" name="Int. J. Syst. Evol. Microbiol.">
        <title>The Global Catalogue of Microorganisms (GCM) 10K type strain sequencing project: providing services to taxonomists for standard genome sequencing and annotation.</title>
        <authorList>
            <consortium name="The Broad Institute Genomics Platform"/>
            <consortium name="The Broad Institute Genome Sequencing Center for Infectious Disease"/>
            <person name="Wu L."/>
            <person name="Ma J."/>
        </authorList>
    </citation>
    <scope>NUCLEOTIDE SEQUENCE [LARGE SCALE GENOMIC DNA]</scope>
    <source>
        <strain evidence="1 2">JCM 6833</strain>
    </source>
</reference>
<evidence type="ECO:0008006" key="3">
    <source>
        <dbReference type="Google" id="ProtNLM"/>
    </source>
</evidence>